<proteinExistence type="predicted"/>
<evidence type="ECO:0000313" key="3">
    <source>
        <dbReference type="Proteomes" id="UP000247591"/>
    </source>
</evidence>
<dbReference type="Gene3D" id="3.40.430.10">
    <property type="entry name" value="Dihydrofolate Reductase, subunit A"/>
    <property type="match status" value="1"/>
</dbReference>
<protein>
    <submittedName>
        <fullName evidence="2">Dihydrofolate reductase</fullName>
    </submittedName>
</protein>
<dbReference type="PANTHER" id="PTHR38011:SF11">
    <property type="entry name" value="2,5-DIAMINO-6-RIBOSYLAMINO-4(3H)-PYRIMIDINONE 5'-PHOSPHATE REDUCTASE"/>
    <property type="match status" value="1"/>
</dbReference>
<dbReference type="SUPFAM" id="SSF53597">
    <property type="entry name" value="Dihydrofolate reductase-like"/>
    <property type="match status" value="1"/>
</dbReference>
<dbReference type="OrthoDB" id="7949219at2"/>
<comment type="caution">
    <text evidence="2">The sequence shown here is derived from an EMBL/GenBank/DDBJ whole genome shotgun (WGS) entry which is preliminary data.</text>
</comment>
<dbReference type="PANTHER" id="PTHR38011">
    <property type="entry name" value="DIHYDROFOLATE REDUCTASE FAMILY PROTEIN (AFU_ORTHOLOGUE AFUA_8G06820)"/>
    <property type="match status" value="1"/>
</dbReference>
<name>A0A318RQG1_WILLI</name>
<sequence>MGILTYSMHISLDGFIEEPNGSIDFSAPDDEIHRIANQQAQDTAVFLFGRGLYEMMEEFWTDPERADGGDTEAQFARVYTETPRVVFSDTLDSVPDGCRLVRSADSHAEVERLKADTDGTLSVGGAQLAASLVDLIDVIDPFVVPTMLGGGKPFYPPGHQLSLTLDEHRILPVSGWMYLRYSVSR</sequence>
<dbReference type="InterPro" id="IPR024072">
    <property type="entry name" value="DHFR-like_dom_sf"/>
</dbReference>
<reference evidence="2 3" key="1">
    <citation type="submission" date="2018-06" db="EMBL/GenBank/DDBJ databases">
        <title>Genomic Encyclopedia of Type Strains, Phase IV (KMG-IV): sequencing the most valuable type-strain genomes for metagenomic binning, comparative biology and taxonomic classification.</title>
        <authorList>
            <person name="Goeker M."/>
        </authorList>
    </citation>
    <scope>NUCLEOTIDE SEQUENCE [LARGE SCALE GENOMIC DNA]</scope>
    <source>
        <strain evidence="2 3">DSM 45521</strain>
    </source>
</reference>
<organism evidence="2 3">
    <name type="scientific">Williamsia limnetica</name>
    <dbReference type="NCBI Taxonomy" id="882452"/>
    <lineage>
        <taxon>Bacteria</taxon>
        <taxon>Bacillati</taxon>
        <taxon>Actinomycetota</taxon>
        <taxon>Actinomycetes</taxon>
        <taxon>Mycobacteriales</taxon>
        <taxon>Nocardiaceae</taxon>
        <taxon>Williamsia</taxon>
    </lineage>
</organism>
<dbReference type="InterPro" id="IPR002734">
    <property type="entry name" value="RibDG_C"/>
</dbReference>
<evidence type="ECO:0000259" key="1">
    <source>
        <dbReference type="Pfam" id="PF01872"/>
    </source>
</evidence>
<dbReference type="InterPro" id="IPR050765">
    <property type="entry name" value="Riboflavin_Biosynth_HTPR"/>
</dbReference>
<accession>A0A318RQG1</accession>
<dbReference type="GO" id="GO:0008703">
    <property type="term" value="F:5-amino-6-(5-phosphoribosylamino)uracil reductase activity"/>
    <property type="evidence" value="ECO:0007669"/>
    <property type="project" value="InterPro"/>
</dbReference>
<gene>
    <name evidence="2" type="ORF">DFR67_102311</name>
</gene>
<dbReference type="Pfam" id="PF01872">
    <property type="entry name" value="RibD_C"/>
    <property type="match status" value="1"/>
</dbReference>
<dbReference type="AlphaFoldDB" id="A0A318RQG1"/>
<dbReference type="GO" id="GO:0009231">
    <property type="term" value="P:riboflavin biosynthetic process"/>
    <property type="evidence" value="ECO:0007669"/>
    <property type="project" value="InterPro"/>
</dbReference>
<feature type="domain" description="Bacterial bifunctional deaminase-reductase C-terminal" evidence="1">
    <location>
        <begin position="4"/>
        <end position="168"/>
    </location>
</feature>
<keyword evidence="3" id="KW-1185">Reference proteome</keyword>
<dbReference type="RefSeq" id="WP_110468167.1">
    <property type="nucleotide sequence ID" value="NZ_QJSP01000002.1"/>
</dbReference>
<dbReference type="EMBL" id="QJSP01000002">
    <property type="protein sequence ID" value="PYE20173.1"/>
    <property type="molecule type" value="Genomic_DNA"/>
</dbReference>
<dbReference type="Proteomes" id="UP000247591">
    <property type="component" value="Unassembled WGS sequence"/>
</dbReference>
<evidence type="ECO:0000313" key="2">
    <source>
        <dbReference type="EMBL" id="PYE20173.1"/>
    </source>
</evidence>